<gene>
    <name evidence="2" type="ORF">FEZ51_08410</name>
</gene>
<proteinExistence type="predicted"/>
<comment type="caution">
    <text evidence="2">The sequence shown here is derived from an EMBL/GenBank/DDBJ whole genome shotgun (WGS) entry which is preliminary data.</text>
</comment>
<sequence>MYFSIRKSSNGQYYFVIKSDNHEIVATSETYIFKQSAERTINSIKNGIDKDSIVIDATE</sequence>
<protein>
    <submittedName>
        <fullName evidence="2">DUF1508 domain-containing protein</fullName>
    </submittedName>
</protein>
<dbReference type="Pfam" id="PF07411">
    <property type="entry name" value="DUF1508"/>
    <property type="match status" value="1"/>
</dbReference>
<accession>A0A5R9BSM4</accession>
<dbReference type="RefSeq" id="WP_138474724.1">
    <property type="nucleotide sequence ID" value="NZ_VBTH01000017.1"/>
</dbReference>
<name>A0A5R9BSM4_9LACO</name>
<dbReference type="Gene3D" id="3.30.160.160">
    <property type="entry name" value="YegP-like"/>
    <property type="match status" value="1"/>
</dbReference>
<dbReference type="EMBL" id="VBTH01000017">
    <property type="protein sequence ID" value="TLQ03617.1"/>
    <property type="molecule type" value="Genomic_DNA"/>
</dbReference>
<dbReference type="Proteomes" id="UP000305541">
    <property type="component" value="Unassembled WGS sequence"/>
</dbReference>
<dbReference type="OrthoDB" id="2326772at2"/>
<evidence type="ECO:0000313" key="2">
    <source>
        <dbReference type="EMBL" id="TLQ03617.1"/>
    </source>
</evidence>
<reference evidence="2 3" key="1">
    <citation type="submission" date="2019-05" db="EMBL/GenBank/DDBJ databases">
        <title>The metagenome of a microbial culture collection derived from dairy environment covers the genomic content of the human microbiome.</title>
        <authorList>
            <person name="Roder T."/>
            <person name="Wuthrich D."/>
            <person name="Sattari Z."/>
            <person name="Von Ah U."/>
            <person name="Bar C."/>
            <person name="Ronchi F."/>
            <person name="Macpherson A.J."/>
            <person name="Ganal-Vonarburg S.C."/>
            <person name="Bruggmann R."/>
            <person name="Vergeres G."/>
        </authorList>
    </citation>
    <scope>NUCLEOTIDE SEQUENCE [LARGE SCALE GENOMIC DNA]</scope>
    <source>
        <strain evidence="2 3">FAM 18815</strain>
    </source>
</reference>
<dbReference type="InterPro" id="IPR010879">
    <property type="entry name" value="DUF1508"/>
</dbReference>
<evidence type="ECO:0000313" key="3">
    <source>
        <dbReference type="Proteomes" id="UP000305541"/>
    </source>
</evidence>
<organism evidence="2 3">
    <name type="scientific">Pediococcus stilesii</name>
    <dbReference type="NCBI Taxonomy" id="331679"/>
    <lineage>
        <taxon>Bacteria</taxon>
        <taxon>Bacillati</taxon>
        <taxon>Bacillota</taxon>
        <taxon>Bacilli</taxon>
        <taxon>Lactobacillales</taxon>
        <taxon>Lactobacillaceae</taxon>
        <taxon>Pediococcus</taxon>
    </lineage>
</organism>
<evidence type="ECO:0000259" key="1">
    <source>
        <dbReference type="Pfam" id="PF07411"/>
    </source>
</evidence>
<dbReference type="InterPro" id="IPR036913">
    <property type="entry name" value="YegP-like_sf"/>
</dbReference>
<feature type="domain" description="DUF1508" evidence="1">
    <location>
        <begin position="9"/>
        <end position="47"/>
    </location>
</feature>
<dbReference type="AlphaFoldDB" id="A0A5R9BSM4"/>
<dbReference type="SUPFAM" id="SSF160113">
    <property type="entry name" value="YegP-like"/>
    <property type="match status" value="1"/>
</dbReference>